<dbReference type="Pfam" id="PF13349">
    <property type="entry name" value="DUF4097"/>
    <property type="match status" value="1"/>
</dbReference>
<organism evidence="3 4">
    <name type="scientific">Shewanella algae</name>
    <dbReference type="NCBI Taxonomy" id="38313"/>
    <lineage>
        <taxon>Bacteria</taxon>
        <taxon>Pseudomonadati</taxon>
        <taxon>Pseudomonadota</taxon>
        <taxon>Gammaproteobacteria</taxon>
        <taxon>Alteromonadales</taxon>
        <taxon>Shewanellaceae</taxon>
        <taxon>Shewanella</taxon>
    </lineage>
</organism>
<evidence type="ECO:0000256" key="1">
    <source>
        <dbReference type="SAM" id="SignalP"/>
    </source>
</evidence>
<dbReference type="InterPro" id="IPR025164">
    <property type="entry name" value="Toastrack_DUF4097"/>
</dbReference>
<evidence type="ECO:0000313" key="3">
    <source>
        <dbReference type="EMBL" id="SUI78820.1"/>
    </source>
</evidence>
<feature type="domain" description="DUF4097" evidence="2">
    <location>
        <begin position="36"/>
        <end position="310"/>
    </location>
</feature>
<keyword evidence="4" id="KW-1185">Reference proteome</keyword>
<feature type="signal peptide" evidence="1">
    <location>
        <begin position="1"/>
        <end position="21"/>
    </location>
</feature>
<dbReference type="Proteomes" id="UP000254069">
    <property type="component" value="Unassembled WGS sequence"/>
</dbReference>
<feature type="chain" id="PRO_5016606706" description="DUF4097 domain-containing protein" evidence="1">
    <location>
        <begin position="22"/>
        <end position="312"/>
    </location>
</feature>
<sequence length="312" mass="33263">MNKISLTLLSSALLLNPVLQAAEKVDQSAALESGAKLNIKIQRGEVKIRSWDKAEVAIKGKLDELSEGLVFGQQGGSFVIEDKLPKSYNSRDKDGSKLEIFLPATVNMKLKGVSADYDLQGLEGEIYSANVSGDIKGQDLKGNLQLTTVSGSIHTQSNQGELYLETVSGDIEDKQSLGKVSYRLVSGELNAESDAIEVELDQVSGKSQLTLKTPESLKARTVSGDLSIAMQSLSGNANVDSVSGDIELKFAKLPNAAFDISGGPGGKIDNQLTQDSPKKAKYTKAESLQFQSGSGQADVNINTISGRIKLQQ</sequence>
<keyword evidence="1" id="KW-0732">Signal</keyword>
<evidence type="ECO:0000259" key="2">
    <source>
        <dbReference type="Pfam" id="PF13349"/>
    </source>
</evidence>
<reference evidence="3 4" key="1">
    <citation type="submission" date="2018-06" db="EMBL/GenBank/DDBJ databases">
        <authorList>
            <consortium name="Pathogen Informatics"/>
            <person name="Doyle S."/>
        </authorList>
    </citation>
    <scope>NUCLEOTIDE SEQUENCE [LARGE SCALE GENOMIC DNA]</scope>
    <source>
        <strain evidence="3 4">NCTC10738</strain>
    </source>
</reference>
<evidence type="ECO:0000313" key="4">
    <source>
        <dbReference type="Proteomes" id="UP000254069"/>
    </source>
</evidence>
<protein>
    <recommendedName>
        <fullName evidence="2">DUF4097 domain-containing protein</fullName>
    </recommendedName>
</protein>
<accession>A0A380AEQ4</accession>
<proteinExistence type="predicted"/>
<dbReference type="RefSeq" id="WP_115389864.1">
    <property type="nucleotide sequence ID" value="NZ_JADZHC010000067.1"/>
</dbReference>
<gene>
    <name evidence="3" type="ORF">NCTC10738_02669</name>
</gene>
<dbReference type="AlphaFoldDB" id="A0A380AEQ4"/>
<dbReference type="EMBL" id="UGYO01000001">
    <property type="protein sequence ID" value="SUI78820.1"/>
    <property type="molecule type" value="Genomic_DNA"/>
</dbReference>
<name>A0A380AEQ4_9GAMM</name>